<dbReference type="AlphaFoldDB" id="L7ISF6"/>
<name>L7ISF6_PYRO1</name>
<dbReference type="EMBL" id="JH795603">
    <property type="protein sequence ID" value="ELQ58240.1"/>
    <property type="molecule type" value="Genomic_DNA"/>
</dbReference>
<accession>L7ISF6</accession>
<proteinExistence type="predicted"/>
<sequence>MCWKKIRFTKNPTENLSRINILYYTALNRVNRASSAQAERSA</sequence>
<reference evidence="1" key="1">
    <citation type="journal article" date="2012" name="PLoS Genet.">
        <title>Comparative analysis of the genomes of two field isolates of the rice blast fungus Magnaporthe oryzae.</title>
        <authorList>
            <person name="Xue M."/>
            <person name="Yang J."/>
            <person name="Li Z."/>
            <person name="Hu S."/>
            <person name="Yao N."/>
            <person name="Dean R.A."/>
            <person name="Zhao W."/>
            <person name="Shen M."/>
            <person name="Zhang H."/>
            <person name="Li C."/>
            <person name="Liu L."/>
            <person name="Cao L."/>
            <person name="Xu X."/>
            <person name="Xing Y."/>
            <person name="Hsiang T."/>
            <person name="Zhang Z."/>
            <person name="Xu J.R."/>
            <person name="Peng Y.L."/>
        </authorList>
    </citation>
    <scope>NUCLEOTIDE SEQUENCE [LARGE SCALE GENOMIC DNA]</scope>
    <source>
        <strain evidence="1">P131</strain>
    </source>
</reference>
<organism>
    <name type="scientific">Pyricularia oryzae (strain P131)</name>
    <name type="common">Rice blast fungus</name>
    <name type="synonym">Magnaporthe oryzae</name>
    <dbReference type="NCBI Taxonomy" id="1143193"/>
    <lineage>
        <taxon>Eukaryota</taxon>
        <taxon>Fungi</taxon>
        <taxon>Dikarya</taxon>
        <taxon>Ascomycota</taxon>
        <taxon>Pezizomycotina</taxon>
        <taxon>Sordariomycetes</taxon>
        <taxon>Sordariomycetidae</taxon>
        <taxon>Magnaporthales</taxon>
        <taxon>Pyriculariaceae</taxon>
        <taxon>Pyricularia</taxon>
    </lineage>
</organism>
<evidence type="ECO:0000313" key="1">
    <source>
        <dbReference type="EMBL" id="ELQ58240.1"/>
    </source>
</evidence>
<protein>
    <submittedName>
        <fullName evidence="1">Uncharacterized protein</fullName>
    </submittedName>
</protein>
<gene>
    <name evidence="1" type="ORF">OOW_P131scaffold01678g5</name>
</gene>